<name>A0A0C2CD15_9BILA</name>
<dbReference type="GO" id="GO:0043248">
    <property type="term" value="P:proteasome assembly"/>
    <property type="evidence" value="ECO:0007669"/>
    <property type="project" value="InterPro"/>
</dbReference>
<dbReference type="GO" id="GO:0060090">
    <property type="term" value="F:molecular adaptor activity"/>
    <property type="evidence" value="ECO:0007669"/>
    <property type="project" value="InterPro"/>
</dbReference>
<keyword evidence="3" id="KW-1185">Reference proteome</keyword>
<organism evidence="2 3">
    <name type="scientific">Ancylostoma duodenale</name>
    <dbReference type="NCBI Taxonomy" id="51022"/>
    <lineage>
        <taxon>Eukaryota</taxon>
        <taxon>Metazoa</taxon>
        <taxon>Ecdysozoa</taxon>
        <taxon>Nematoda</taxon>
        <taxon>Chromadorea</taxon>
        <taxon>Rhabditida</taxon>
        <taxon>Rhabditina</taxon>
        <taxon>Rhabditomorpha</taxon>
        <taxon>Strongyloidea</taxon>
        <taxon>Ancylostomatidae</taxon>
        <taxon>Ancylostomatinae</taxon>
        <taxon>Ancylostoma</taxon>
    </lineage>
</organism>
<evidence type="ECO:0000313" key="2">
    <source>
        <dbReference type="EMBL" id="KIH47762.1"/>
    </source>
</evidence>
<gene>
    <name evidence="2" type="ORF">ANCDUO_22173</name>
</gene>
<proteinExistence type="predicted"/>
<dbReference type="Proteomes" id="UP000054047">
    <property type="component" value="Unassembled WGS sequence"/>
</dbReference>
<sequence>MQASPITSIQKEGISVDEYLERIHLRFALIESDDQLQRFTDNYLVRLIEIAGSEPRTLEKVREILSQYNRRVKSNAAISYPVSGLLALIKEKGAIAS</sequence>
<protein>
    <recommendedName>
        <fullName evidence="1">Proteasome component Ecm29 N-terminal domain-containing protein</fullName>
    </recommendedName>
</protein>
<accession>A0A0C2CD15</accession>
<dbReference type="InterPro" id="IPR024372">
    <property type="entry name" value="Ecm29_N"/>
</dbReference>
<evidence type="ECO:0000259" key="1">
    <source>
        <dbReference type="Pfam" id="PF13001"/>
    </source>
</evidence>
<evidence type="ECO:0000313" key="3">
    <source>
        <dbReference type="Proteomes" id="UP000054047"/>
    </source>
</evidence>
<reference evidence="2 3" key="1">
    <citation type="submission" date="2013-12" db="EMBL/GenBank/DDBJ databases">
        <title>Draft genome of the parsitic nematode Ancylostoma duodenale.</title>
        <authorList>
            <person name="Mitreva M."/>
        </authorList>
    </citation>
    <scope>NUCLEOTIDE SEQUENCE [LARGE SCALE GENOMIC DNA]</scope>
    <source>
        <strain evidence="2 3">Zhejiang</strain>
    </source>
</reference>
<dbReference type="OrthoDB" id="16066at2759"/>
<feature type="domain" description="Proteasome component Ecm29 N-terminal" evidence="1">
    <location>
        <begin position="20"/>
        <end position="92"/>
    </location>
</feature>
<feature type="non-terminal residue" evidence="2">
    <location>
        <position position="97"/>
    </location>
</feature>
<dbReference type="Pfam" id="PF13001">
    <property type="entry name" value="ECM29_N"/>
    <property type="match status" value="1"/>
</dbReference>
<dbReference type="EMBL" id="KN766256">
    <property type="protein sequence ID" value="KIH47762.1"/>
    <property type="molecule type" value="Genomic_DNA"/>
</dbReference>
<dbReference type="AlphaFoldDB" id="A0A0C2CD15"/>